<keyword evidence="2" id="KW-1185">Reference proteome</keyword>
<accession>A0A1G6SI47</accession>
<protein>
    <submittedName>
        <fullName evidence="1">Uncharacterized protein</fullName>
    </submittedName>
</protein>
<evidence type="ECO:0000313" key="1">
    <source>
        <dbReference type="EMBL" id="SDD16518.1"/>
    </source>
</evidence>
<reference evidence="2" key="1">
    <citation type="submission" date="2016-10" db="EMBL/GenBank/DDBJ databases">
        <authorList>
            <person name="Varghese N."/>
            <person name="Submissions S."/>
        </authorList>
    </citation>
    <scope>NUCLEOTIDE SEQUENCE [LARGE SCALE GENOMIC DNA]</scope>
    <source>
        <strain evidence="2">CGMCC 4.3516</strain>
    </source>
</reference>
<name>A0A1G6SI47_9ACTN</name>
<gene>
    <name evidence="1" type="ORF">SAMN05216270_102114</name>
</gene>
<dbReference type="RefSeq" id="WP_091029005.1">
    <property type="nucleotide sequence ID" value="NZ_FNAD01000002.1"/>
</dbReference>
<evidence type="ECO:0000313" key="2">
    <source>
        <dbReference type="Proteomes" id="UP000198949"/>
    </source>
</evidence>
<dbReference type="EMBL" id="FNAD01000002">
    <property type="protein sequence ID" value="SDD16518.1"/>
    <property type="molecule type" value="Genomic_DNA"/>
</dbReference>
<dbReference type="Proteomes" id="UP000198949">
    <property type="component" value="Unassembled WGS sequence"/>
</dbReference>
<sequence>MLRIGIAALSVLVLTAGCSWFEGEEEDLDFGAYEGRLTDMYNEGVRLIEELDAAEARIVQACLEEQGFDAHPPEEFTSWAGAERESFLDEAPYAWFMPTAEEAARRGFWQWTAMDAAEDPEHADLYAEYEAHQEAAGRAAPEWTEEGAGTPEFYLLDAEDQYAWYVAYAGETWAAEMHPDLGGPGRKTDASGDEVYTNPPPEGCKREMIEAVYGELVGTENEEEGFTDWTFRPEQPMGDWEDMTGRYADRTADAEGDLLDCLDDRGRGGWEFYNGNLLVHEYLAESGEGTHSLYSYEDSGTVWPDAPDDAPDADDFEGWMAFERDLAVDFAECGDESGFRETAEHAWEQAQLHFYLDIEDDTYAWQEEMRGHLAKTQELIGG</sequence>
<proteinExistence type="predicted"/>
<dbReference type="PROSITE" id="PS51257">
    <property type="entry name" value="PROKAR_LIPOPROTEIN"/>
    <property type="match status" value="1"/>
</dbReference>
<dbReference type="STRING" id="58114.SAMN05216270_102114"/>
<dbReference type="AlphaFoldDB" id="A0A1G6SI47"/>
<organism evidence="1 2">
    <name type="scientific">Glycomyces harbinensis</name>
    <dbReference type="NCBI Taxonomy" id="58114"/>
    <lineage>
        <taxon>Bacteria</taxon>
        <taxon>Bacillati</taxon>
        <taxon>Actinomycetota</taxon>
        <taxon>Actinomycetes</taxon>
        <taxon>Glycomycetales</taxon>
        <taxon>Glycomycetaceae</taxon>
        <taxon>Glycomyces</taxon>
    </lineage>
</organism>
<dbReference type="OrthoDB" id="5175505at2"/>